<accession>A0A963YMY8</accession>
<evidence type="ECO:0000313" key="11">
    <source>
        <dbReference type="Proteomes" id="UP000708298"/>
    </source>
</evidence>
<dbReference type="PANTHER" id="PTHR43848">
    <property type="entry name" value="PUTRESCINE TRANSPORT SYSTEM PERMEASE PROTEIN POTI"/>
    <property type="match status" value="1"/>
</dbReference>
<evidence type="ECO:0000313" key="10">
    <source>
        <dbReference type="EMBL" id="MCB8873742.1"/>
    </source>
</evidence>
<evidence type="ECO:0000256" key="7">
    <source>
        <dbReference type="ARBA" id="ARBA00023136"/>
    </source>
</evidence>
<feature type="transmembrane region" description="Helical" evidence="8">
    <location>
        <begin position="230"/>
        <end position="254"/>
    </location>
</feature>
<dbReference type="PANTHER" id="PTHR43848:SF2">
    <property type="entry name" value="PUTRESCINE TRANSPORT SYSTEM PERMEASE PROTEIN POTI"/>
    <property type="match status" value="1"/>
</dbReference>
<sequence>MMDKQPRLLKAYALLYLCFLYAPILMLPLFSLNNAVAVAFPLRGFTLHWYKQLFQDRSLHAALFNSLQVAIIASVAATSAGTLTAYALTRGRGFLTRPVTGLAVLPLFIPGIILGIALLMVVNLIGIGPSLTAVTIGHIAVCLPLTIVIMRGRFASTSASIDEAAMDLGATPWTTFRRVSLPLALPGFLSCLILSFTTSIDEFIVSFFLVGTQETLPLYIWDHLRFPEQLPQLLGLGTLILICSGALVLCAEFLRRRGAAQSA</sequence>
<evidence type="ECO:0000256" key="1">
    <source>
        <dbReference type="ARBA" id="ARBA00004651"/>
    </source>
</evidence>
<keyword evidence="7 8" id="KW-0472">Membrane</keyword>
<feature type="transmembrane region" description="Helical" evidence="8">
    <location>
        <begin position="131"/>
        <end position="150"/>
    </location>
</feature>
<feature type="transmembrane region" description="Helical" evidence="8">
    <location>
        <begin position="62"/>
        <end position="88"/>
    </location>
</feature>
<feature type="transmembrane region" description="Helical" evidence="8">
    <location>
        <begin position="12"/>
        <end position="42"/>
    </location>
</feature>
<organism evidence="10 11">
    <name type="scientific">Acidisoma silvae</name>
    <dbReference type="NCBI Taxonomy" id="2802396"/>
    <lineage>
        <taxon>Bacteria</taxon>
        <taxon>Pseudomonadati</taxon>
        <taxon>Pseudomonadota</taxon>
        <taxon>Alphaproteobacteria</taxon>
        <taxon>Acetobacterales</taxon>
        <taxon>Acidocellaceae</taxon>
        <taxon>Acidisoma</taxon>
    </lineage>
</organism>
<keyword evidence="3 8" id="KW-0813">Transport</keyword>
<reference evidence="10" key="1">
    <citation type="journal article" date="2021" name="Microorganisms">
        <title>Acidisoma silvae sp. nov. and Acidisomacellulosilytica sp. nov., Two Acidophilic Bacteria Isolated from Decaying Wood, Hydrolyzing Cellulose and Producing Poly-3-hydroxybutyrate.</title>
        <authorList>
            <person name="Mieszkin S."/>
            <person name="Pouder E."/>
            <person name="Uroz S."/>
            <person name="Simon-Colin C."/>
            <person name="Alain K."/>
        </authorList>
    </citation>
    <scope>NUCLEOTIDE SEQUENCE</scope>
    <source>
        <strain evidence="10">HW T2.11</strain>
    </source>
</reference>
<protein>
    <submittedName>
        <fullName evidence="10">ABC transporter permease</fullName>
    </submittedName>
</protein>
<dbReference type="Proteomes" id="UP000708298">
    <property type="component" value="Unassembled WGS sequence"/>
</dbReference>
<dbReference type="Gene3D" id="1.10.3720.10">
    <property type="entry name" value="MetI-like"/>
    <property type="match status" value="1"/>
</dbReference>
<evidence type="ECO:0000256" key="5">
    <source>
        <dbReference type="ARBA" id="ARBA00022692"/>
    </source>
</evidence>
<evidence type="ECO:0000256" key="8">
    <source>
        <dbReference type="RuleBase" id="RU363032"/>
    </source>
</evidence>
<dbReference type="InterPro" id="IPR051789">
    <property type="entry name" value="Bact_Polyamine_Transport"/>
</dbReference>
<evidence type="ECO:0000256" key="3">
    <source>
        <dbReference type="ARBA" id="ARBA00022448"/>
    </source>
</evidence>
<feature type="transmembrane region" description="Helical" evidence="8">
    <location>
        <begin position="100"/>
        <end position="125"/>
    </location>
</feature>
<keyword evidence="4" id="KW-1003">Cell membrane</keyword>
<keyword evidence="11" id="KW-1185">Reference proteome</keyword>
<dbReference type="GO" id="GO:0005886">
    <property type="term" value="C:plasma membrane"/>
    <property type="evidence" value="ECO:0007669"/>
    <property type="project" value="UniProtKB-SubCell"/>
</dbReference>
<keyword evidence="6 8" id="KW-1133">Transmembrane helix</keyword>
<dbReference type="SUPFAM" id="SSF161098">
    <property type="entry name" value="MetI-like"/>
    <property type="match status" value="1"/>
</dbReference>
<evidence type="ECO:0000256" key="4">
    <source>
        <dbReference type="ARBA" id="ARBA00022475"/>
    </source>
</evidence>
<feature type="domain" description="ABC transmembrane type-1" evidence="9">
    <location>
        <begin position="63"/>
        <end position="251"/>
    </location>
</feature>
<reference evidence="10" key="2">
    <citation type="submission" date="2021-01" db="EMBL/GenBank/DDBJ databases">
        <authorList>
            <person name="Mieszkin S."/>
            <person name="Pouder E."/>
            <person name="Alain K."/>
        </authorList>
    </citation>
    <scope>NUCLEOTIDE SEQUENCE</scope>
    <source>
        <strain evidence="10">HW T2.11</strain>
    </source>
</reference>
<name>A0A963YMY8_9PROT</name>
<dbReference type="InterPro" id="IPR035906">
    <property type="entry name" value="MetI-like_sf"/>
</dbReference>
<comment type="subcellular location">
    <subcellularLocation>
        <location evidence="1 8">Cell membrane</location>
        <topology evidence="1 8">Multi-pass membrane protein</topology>
    </subcellularLocation>
</comment>
<evidence type="ECO:0000256" key="6">
    <source>
        <dbReference type="ARBA" id="ARBA00022989"/>
    </source>
</evidence>
<keyword evidence="5 8" id="KW-0812">Transmembrane</keyword>
<dbReference type="EMBL" id="JAESVB010000001">
    <property type="protein sequence ID" value="MCB8873742.1"/>
    <property type="molecule type" value="Genomic_DNA"/>
</dbReference>
<comment type="caution">
    <text evidence="10">The sequence shown here is derived from an EMBL/GenBank/DDBJ whole genome shotgun (WGS) entry which is preliminary data.</text>
</comment>
<dbReference type="AlphaFoldDB" id="A0A963YMY8"/>
<dbReference type="InterPro" id="IPR000515">
    <property type="entry name" value="MetI-like"/>
</dbReference>
<dbReference type="CDD" id="cd06261">
    <property type="entry name" value="TM_PBP2"/>
    <property type="match status" value="1"/>
</dbReference>
<feature type="transmembrane region" description="Helical" evidence="8">
    <location>
        <begin position="183"/>
        <end position="210"/>
    </location>
</feature>
<dbReference type="PROSITE" id="PS50928">
    <property type="entry name" value="ABC_TM1"/>
    <property type="match status" value="1"/>
</dbReference>
<evidence type="ECO:0000259" key="9">
    <source>
        <dbReference type="PROSITE" id="PS50928"/>
    </source>
</evidence>
<comment type="similarity">
    <text evidence="2">Belongs to the binding-protein-dependent transport system permease family. CysTW subfamily.</text>
</comment>
<dbReference type="RefSeq" id="WP_227319425.1">
    <property type="nucleotide sequence ID" value="NZ_JAESVB010000001.1"/>
</dbReference>
<evidence type="ECO:0000256" key="2">
    <source>
        <dbReference type="ARBA" id="ARBA00007069"/>
    </source>
</evidence>
<proteinExistence type="inferred from homology"/>
<dbReference type="Pfam" id="PF00528">
    <property type="entry name" value="BPD_transp_1"/>
    <property type="match status" value="1"/>
</dbReference>
<dbReference type="GO" id="GO:0055085">
    <property type="term" value="P:transmembrane transport"/>
    <property type="evidence" value="ECO:0007669"/>
    <property type="project" value="InterPro"/>
</dbReference>
<gene>
    <name evidence="10" type="ORF">ASILVAE211_01010</name>
</gene>